<feature type="transmembrane region" description="Helical" evidence="6">
    <location>
        <begin position="617"/>
        <end position="641"/>
    </location>
</feature>
<evidence type="ECO:0000256" key="2">
    <source>
        <dbReference type="ARBA" id="ARBA00022692"/>
    </source>
</evidence>
<organism evidence="7 8">
    <name type="scientific">Maudiozyma humilis</name>
    <name type="common">Sour dough yeast</name>
    <name type="synonym">Kazachstania humilis</name>
    <dbReference type="NCBI Taxonomy" id="51915"/>
    <lineage>
        <taxon>Eukaryota</taxon>
        <taxon>Fungi</taxon>
        <taxon>Dikarya</taxon>
        <taxon>Ascomycota</taxon>
        <taxon>Saccharomycotina</taxon>
        <taxon>Saccharomycetes</taxon>
        <taxon>Saccharomycetales</taxon>
        <taxon>Saccharomycetaceae</taxon>
        <taxon>Maudiozyma</taxon>
    </lineage>
</organism>
<feature type="compositionally biased region" description="Polar residues" evidence="5">
    <location>
        <begin position="261"/>
        <end position="272"/>
    </location>
</feature>
<evidence type="ECO:0000313" key="8">
    <source>
        <dbReference type="Proteomes" id="UP001377567"/>
    </source>
</evidence>
<dbReference type="GO" id="GO:0016020">
    <property type="term" value="C:membrane"/>
    <property type="evidence" value="ECO:0007669"/>
    <property type="project" value="UniProtKB-SubCell"/>
</dbReference>
<name>A0AAV5RYT5_MAUHU</name>
<dbReference type="AlphaFoldDB" id="A0AAV5RYT5"/>
<keyword evidence="3 6" id="KW-1133">Transmembrane helix</keyword>
<dbReference type="GO" id="GO:0055085">
    <property type="term" value="P:transmembrane transport"/>
    <property type="evidence" value="ECO:0007669"/>
    <property type="project" value="InterPro"/>
</dbReference>
<evidence type="ECO:0008006" key="9">
    <source>
        <dbReference type="Google" id="ProtNLM"/>
    </source>
</evidence>
<feature type="region of interest" description="Disordered" evidence="5">
    <location>
        <begin position="409"/>
        <end position="428"/>
    </location>
</feature>
<feature type="transmembrane region" description="Helical" evidence="6">
    <location>
        <begin position="142"/>
        <end position="165"/>
    </location>
</feature>
<evidence type="ECO:0000256" key="1">
    <source>
        <dbReference type="ARBA" id="ARBA00004141"/>
    </source>
</evidence>
<dbReference type="Pfam" id="PF03547">
    <property type="entry name" value="Mem_trans"/>
    <property type="match status" value="1"/>
</dbReference>
<feature type="region of interest" description="Disordered" evidence="5">
    <location>
        <begin position="173"/>
        <end position="237"/>
    </location>
</feature>
<feature type="transmembrane region" description="Helical" evidence="6">
    <location>
        <begin position="103"/>
        <end position="122"/>
    </location>
</feature>
<feature type="region of interest" description="Disordered" evidence="5">
    <location>
        <begin position="261"/>
        <end position="280"/>
    </location>
</feature>
<feature type="transmembrane region" description="Helical" evidence="6">
    <location>
        <begin position="584"/>
        <end position="605"/>
    </location>
</feature>
<feature type="transmembrane region" description="Helical" evidence="6">
    <location>
        <begin position="6"/>
        <end position="30"/>
    </location>
</feature>
<evidence type="ECO:0000313" key="7">
    <source>
        <dbReference type="EMBL" id="GMM55624.1"/>
    </source>
</evidence>
<dbReference type="Proteomes" id="UP001377567">
    <property type="component" value="Unassembled WGS sequence"/>
</dbReference>
<feature type="compositionally biased region" description="Low complexity" evidence="5">
    <location>
        <begin position="183"/>
        <end position="194"/>
    </location>
</feature>
<dbReference type="InterPro" id="IPR004776">
    <property type="entry name" value="Mem_transp_PIN-like"/>
</dbReference>
<accession>A0AAV5RYT5</accession>
<feature type="transmembrane region" description="Helical" evidence="6">
    <location>
        <begin position="549"/>
        <end position="568"/>
    </location>
</feature>
<evidence type="ECO:0000256" key="5">
    <source>
        <dbReference type="SAM" id="MobiDB-lite"/>
    </source>
</evidence>
<dbReference type="PANTHER" id="PTHR31274">
    <property type="entry name" value="PROTEIN ECM3"/>
    <property type="match status" value="1"/>
</dbReference>
<feature type="transmembrane region" description="Helical" evidence="6">
    <location>
        <begin position="506"/>
        <end position="529"/>
    </location>
</feature>
<keyword evidence="8" id="KW-1185">Reference proteome</keyword>
<dbReference type="PANTHER" id="PTHR31274:SF1">
    <property type="entry name" value="AGL149CP"/>
    <property type="match status" value="1"/>
</dbReference>
<dbReference type="InterPro" id="IPR040254">
    <property type="entry name" value="Ecm3-like"/>
</dbReference>
<dbReference type="EMBL" id="BTGD01000005">
    <property type="protein sequence ID" value="GMM55624.1"/>
    <property type="molecule type" value="Genomic_DNA"/>
</dbReference>
<sequence length="647" mass="71306">MGIDVGATIYIALKPILKIYAIIFVGYLLAKYDVVSMEVARGISNMVVNAILPCLTFNKIVGNISWHDIRLIGVIVLSALILFALGGACSLGTKFATPSPKQWFWGLMFGGIFPNISDLPIAYMQSMGGGQIFTEDQANRGVAYTCIFLFTQSFLMMNVGMWRIVGLDFRDKKTGDDEENDPSSSSSSTTTTTTPPKEALDDSQKSTGSSGILPEAPTVLKVIHREPTTGESLNSDDEFEMYSIDSYVSRHFDPVHTTELEPQSVNHSSASRKSVHKLPPSIQEEQEILAERPIPAPIKLTTMTSTCSSPAVIRTFRVPKNTNHKAGSSTHHRFARGLSITDALERKISKTRSNRSFANSMIAEYSAAEKIRSGELDLRRPLTLTKFIGDENAFGKSEPQGIDEIVSPQHHDEENPAPIPVNTDNGSITDGNSGKKLSRWGRIKFVSSEFIRKYKLGWLTYFLINCIRPASLGALLGIICALIPWVKALFVPTYVHVHMAPDRMPVLNFIMDFTAYIGNACVPLGLLMLGGTLARLEVEAIPEGFLKTVVALTVCRLVIIPIIGILWANKLYDLGWLDDNVSKFIMILTFSMPSATAQVYFTAFYSPVTGAHQQMDCLSIFFIAQYGVLFITLSIVVTYALKVDLKV</sequence>
<feature type="transmembrane region" description="Helical" evidence="6">
    <location>
        <begin position="72"/>
        <end position="91"/>
    </location>
</feature>
<evidence type="ECO:0000256" key="4">
    <source>
        <dbReference type="ARBA" id="ARBA00023136"/>
    </source>
</evidence>
<comment type="subcellular location">
    <subcellularLocation>
        <location evidence="1">Membrane</location>
        <topology evidence="1">Multi-pass membrane protein</topology>
    </subcellularLocation>
</comment>
<reference evidence="7 8" key="1">
    <citation type="journal article" date="2023" name="Elife">
        <title>Identification of key yeast species and microbe-microbe interactions impacting larval growth of Drosophila in the wild.</title>
        <authorList>
            <person name="Mure A."/>
            <person name="Sugiura Y."/>
            <person name="Maeda R."/>
            <person name="Honda K."/>
            <person name="Sakurai N."/>
            <person name="Takahashi Y."/>
            <person name="Watada M."/>
            <person name="Katoh T."/>
            <person name="Gotoh A."/>
            <person name="Gotoh Y."/>
            <person name="Taniguchi I."/>
            <person name="Nakamura K."/>
            <person name="Hayashi T."/>
            <person name="Katayama T."/>
            <person name="Uemura T."/>
            <person name="Hattori Y."/>
        </authorList>
    </citation>
    <scope>NUCLEOTIDE SEQUENCE [LARGE SCALE GENOMIC DNA]</scope>
    <source>
        <strain evidence="7 8">KH-74</strain>
    </source>
</reference>
<gene>
    <name evidence="7" type="ORF">DAKH74_022400</name>
</gene>
<comment type="caution">
    <text evidence="7">The sequence shown here is derived from an EMBL/GenBank/DDBJ whole genome shotgun (WGS) entry which is preliminary data.</text>
</comment>
<proteinExistence type="predicted"/>
<keyword evidence="4 6" id="KW-0472">Membrane</keyword>
<keyword evidence="2 6" id="KW-0812">Transmembrane</keyword>
<protein>
    <recommendedName>
        <fullName evidence="9">Auxin efflux carrier</fullName>
    </recommendedName>
</protein>
<evidence type="ECO:0000256" key="6">
    <source>
        <dbReference type="SAM" id="Phobius"/>
    </source>
</evidence>
<evidence type="ECO:0000256" key="3">
    <source>
        <dbReference type="ARBA" id="ARBA00022989"/>
    </source>
</evidence>
<feature type="transmembrane region" description="Helical" evidence="6">
    <location>
        <begin position="458"/>
        <end position="486"/>
    </location>
</feature>